<evidence type="ECO:0000256" key="3">
    <source>
        <dbReference type="ARBA" id="ARBA00023125"/>
    </source>
</evidence>
<keyword evidence="6" id="KW-1185">Reference proteome</keyword>
<dbReference type="GO" id="GO:0003677">
    <property type="term" value="F:DNA binding"/>
    <property type="evidence" value="ECO:0007669"/>
    <property type="project" value="UniProtKB-KW"/>
</dbReference>
<name>A0A7T7CA41_9BACI</name>
<evidence type="ECO:0000313" key="6">
    <source>
        <dbReference type="Proteomes" id="UP000595823"/>
    </source>
</evidence>
<accession>A0A7T7CA41</accession>
<evidence type="ECO:0000256" key="4">
    <source>
        <dbReference type="ARBA" id="ARBA00023163"/>
    </source>
</evidence>
<dbReference type="InterPro" id="IPR036388">
    <property type="entry name" value="WH-like_DNA-bd_sf"/>
</dbReference>
<protein>
    <submittedName>
        <fullName evidence="5">BlaI/MecI/CopY family transcriptional regulator</fullName>
    </submittedName>
</protein>
<dbReference type="Gene3D" id="1.10.4040.10">
    <property type="entry name" value="Penicillinase repressor domain"/>
    <property type="match status" value="1"/>
</dbReference>
<organism evidence="5 6">
    <name type="scientific">Salicibibacter cibarius</name>
    <dbReference type="NCBI Taxonomy" id="2743000"/>
    <lineage>
        <taxon>Bacteria</taxon>
        <taxon>Bacillati</taxon>
        <taxon>Bacillota</taxon>
        <taxon>Bacilli</taxon>
        <taxon>Bacillales</taxon>
        <taxon>Bacillaceae</taxon>
        <taxon>Salicibibacter</taxon>
    </lineage>
</organism>
<keyword evidence="2" id="KW-0805">Transcription regulation</keyword>
<evidence type="ECO:0000256" key="2">
    <source>
        <dbReference type="ARBA" id="ARBA00023015"/>
    </source>
</evidence>
<dbReference type="AlphaFoldDB" id="A0A7T7CA41"/>
<proteinExistence type="inferred from homology"/>
<dbReference type="InterPro" id="IPR036390">
    <property type="entry name" value="WH_DNA-bd_sf"/>
</dbReference>
<dbReference type="PIRSF" id="PIRSF019455">
    <property type="entry name" value="CopR_AtkY"/>
    <property type="match status" value="1"/>
</dbReference>
<keyword evidence="4" id="KW-0804">Transcription</keyword>
<dbReference type="Proteomes" id="UP000595823">
    <property type="component" value="Chromosome"/>
</dbReference>
<dbReference type="InterPro" id="IPR005650">
    <property type="entry name" value="BlaI_family"/>
</dbReference>
<dbReference type="Gene3D" id="1.10.10.10">
    <property type="entry name" value="Winged helix-like DNA-binding domain superfamily/Winged helix DNA-binding domain"/>
    <property type="match status" value="1"/>
</dbReference>
<dbReference type="GO" id="GO:0045892">
    <property type="term" value="P:negative regulation of DNA-templated transcription"/>
    <property type="evidence" value="ECO:0007669"/>
    <property type="project" value="InterPro"/>
</dbReference>
<dbReference type="Pfam" id="PF03965">
    <property type="entry name" value="Penicillinase_R"/>
    <property type="match status" value="1"/>
</dbReference>
<dbReference type="KEGG" id="scia:HUG15_01790"/>
<gene>
    <name evidence="5" type="ORF">HUG15_01790</name>
</gene>
<dbReference type="RefSeq" id="WP_200126674.1">
    <property type="nucleotide sequence ID" value="NZ_CP054705.1"/>
</dbReference>
<dbReference type="EMBL" id="CP054705">
    <property type="protein sequence ID" value="QQK74463.1"/>
    <property type="molecule type" value="Genomic_DNA"/>
</dbReference>
<sequence>MSRSEKQIMKIIWQNDRALTTAEILQQLPDEKAWKQNTVITFLARLIEKECVKATRVGRANHYEACITEEDYRTQETKEFLNDVHKGSLSGFLQTLTESGDLTKADIESIMKKMRE</sequence>
<keyword evidence="3" id="KW-0238">DNA-binding</keyword>
<evidence type="ECO:0000313" key="5">
    <source>
        <dbReference type="EMBL" id="QQK74463.1"/>
    </source>
</evidence>
<comment type="similarity">
    <text evidence="1">Belongs to the BlaI transcriptional regulatory family.</text>
</comment>
<evidence type="ECO:0000256" key="1">
    <source>
        <dbReference type="ARBA" id="ARBA00011046"/>
    </source>
</evidence>
<dbReference type="SUPFAM" id="SSF46785">
    <property type="entry name" value="Winged helix' DNA-binding domain"/>
    <property type="match status" value="1"/>
</dbReference>
<reference evidence="5 6" key="1">
    <citation type="submission" date="2020-06" db="EMBL/GenBank/DDBJ databases">
        <title>Genomic analysis of Salicibibacter sp. NKC5-3.</title>
        <authorList>
            <person name="Oh Y.J."/>
        </authorList>
    </citation>
    <scope>NUCLEOTIDE SEQUENCE [LARGE SCALE GENOMIC DNA]</scope>
    <source>
        <strain evidence="5 6">NKC5-3</strain>
    </source>
</reference>